<evidence type="ECO:0000313" key="2">
    <source>
        <dbReference type="EMBL" id="OIQ72372.1"/>
    </source>
</evidence>
<dbReference type="EMBL" id="MLJW01003298">
    <property type="protein sequence ID" value="OIQ72372.1"/>
    <property type="molecule type" value="Genomic_DNA"/>
</dbReference>
<dbReference type="AlphaFoldDB" id="A0A1J5PXS6"/>
<proteinExistence type="predicted"/>
<organism evidence="2">
    <name type="scientific">mine drainage metagenome</name>
    <dbReference type="NCBI Taxonomy" id="410659"/>
    <lineage>
        <taxon>unclassified sequences</taxon>
        <taxon>metagenomes</taxon>
        <taxon>ecological metagenomes</taxon>
    </lineage>
</organism>
<feature type="region of interest" description="Disordered" evidence="1">
    <location>
        <begin position="1"/>
        <end position="47"/>
    </location>
</feature>
<gene>
    <name evidence="2" type="ORF">GALL_460050</name>
</gene>
<protein>
    <submittedName>
        <fullName evidence="2">Uncharacterized protein</fullName>
    </submittedName>
</protein>
<evidence type="ECO:0000256" key="1">
    <source>
        <dbReference type="SAM" id="MobiDB-lite"/>
    </source>
</evidence>
<feature type="compositionally biased region" description="Basic and acidic residues" evidence="1">
    <location>
        <begin position="1"/>
        <end position="17"/>
    </location>
</feature>
<name>A0A1J5PXS6_9ZZZZ</name>
<comment type="caution">
    <text evidence="2">The sequence shown here is derived from an EMBL/GenBank/DDBJ whole genome shotgun (WGS) entry which is preliminary data.</text>
</comment>
<accession>A0A1J5PXS6</accession>
<reference evidence="2" key="1">
    <citation type="submission" date="2016-10" db="EMBL/GenBank/DDBJ databases">
        <title>Sequence of Gallionella enrichment culture.</title>
        <authorList>
            <person name="Poehlein A."/>
            <person name="Muehling M."/>
            <person name="Daniel R."/>
        </authorList>
    </citation>
    <scope>NUCLEOTIDE SEQUENCE</scope>
</reference>
<sequence length="194" mass="21151">MAHVDAEAREQAQRDFDVGFGNQLADDVDDDVGRRTQQRQRQQQRAEELAGDVAAYAQRRVHARRAAAYGQRWVAGISELVDAAAQRAQRVDQIADRALVHARHAAYAVLAADQRQRRGQRPHSGAGVAEEQVGAFDRRAAVAAVDHAVSIVAALDAYAQRAQRVEHHAGVVRVEQPVDAGAAFGQRGQQQQAV</sequence>